<dbReference type="Proteomes" id="UP000077667">
    <property type="component" value="Chromosome"/>
</dbReference>
<reference evidence="1 2" key="1">
    <citation type="submission" date="2016-05" db="EMBL/GenBank/DDBJ databases">
        <title>Niabella ginsenosidivorans BS26 whole genome sequencing.</title>
        <authorList>
            <person name="Im W.T."/>
            <person name="Siddiqi M.Z."/>
        </authorList>
    </citation>
    <scope>NUCLEOTIDE SEQUENCE [LARGE SCALE GENOMIC DNA]</scope>
    <source>
        <strain evidence="1 2">BS26</strain>
    </source>
</reference>
<dbReference type="KEGG" id="nia:A8C56_16990"/>
<proteinExistence type="predicted"/>
<organism evidence="1 2">
    <name type="scientific">Niabella ginsenosidivorans</name>
    <dbReference type="NCBI Taxonomy" id="1176587"/>
    <lineage>
        <taxon>Bacteria</taxon>
        <taxon>Pseudomonadati</taxon>
        <taxon>Bacteroidota</taxon>
        <taxon>Chitinophagia</taxon>
        <taxon>Chitinophagales</taxon>
        <taxon>Chitinophagaceae</taxon>
        <taxon>Niabella</taxon>
    </lineage>
</organism>
<sequence length="107" mass="12045">MFNAHQGQSASIKKLNCFEIFTRRPDGAAYKISIPLLPVRLPLRGSPPIGLNAGKESVLKKRCRLKNPALPLFILQGNEARDPIRDSQNLQKPFDTHRACFRSFSND</sequence>
<dbReference type="STRING" id="1176587.A8C56_16990"/>
<accession>A0A1A9I432</accession>
<protein>
    <submittedName>
        <fullName evidence="1">Uncharacterized protein</fullName>
    </submittedName>
</protein>
<keyword evidence="2" id="KW-1185">Reference proteome</keyword>
<evidence type="ECO:0000313" key="2">
    <source>
        <dbReference type="Proteomes" id="UP000077667"/>
    </source>
</evidence>
<name>A0A1A9I432_9BACT</name>
<evidence type="ECO:0000313" key="1">
    <source>
        <dbReference type="EMBL" id="ANH82437.1"/>
    </source>
</evidence>
<dbReference type="AlphaFoldDB" id="A0A1A9I432"/>
<dbReference type="EMBL" id="CP015772">
    <property type="protein sequence ID" value="ANH82437.1"/>
    <property type="molecule type" value="Genomic_DNA"/>
</dbReference>
<gene>
    <name evidence="1" type="ORF">A8C56_16990</name>
</gene>